<protein>
    <submittedName>
        <fullName evidence="2">Uncharacterized protein</fullName>
    </submittedName>
</protein>
<evidence type="ECO:0000256" key="1">
    <source>
        <dbReference type="SAM" id="Phobius"/>
    </source>
</evidence>
<gene>
    <name evidence="2" type="ORF">P691DRAFT_291588</name>
</gene>
<sequence>MAGMRISVLSLMGCLKVIRCLKITIYGPHAQPLLIAIFYSMYLRGPYIQLHVILLYVPNLRQKM</sequence>
<evidence type="ECO:0000313" key="2">
    <source>
        <dbReference type="EMBL" id="KAF9445117.1"/>
    </source>
</evidence>
<feature type="transmembrane region" description="Helical" evidence="1">
    <location>
        <begin position="36"/>
        <end position="57"/>
    </location>
</feature>
<name>A0A9P6BZ86_9AGAR</name>
<dbReference type="Proteomes" id="UP000807342">
    <property type="component" value="Unassembled WGS sequence"/>
</dbReference>
<keyword evidence="1" id="KW-0472">Membrane</keyword>
<dbReference type="AlphaFoldDB" id="A0A9P6BZ86"/>
<reference evidence="2" key="1">
    <citation type="submission" date="2020-11" db="EMBL/GenBank/DDBJ databases">
        <authorList>
            <consortium name="DOE Joint Genome Institute"/>
            <person name="Ahrendt S."/>
            <person name="Riley R."/>
            <person name="Andreopoulos W."/>
            <person name="Labutti K."/>
            <person name="Pangilinan J."/>
            <person name="Ruiz-Duenas F.J."/>
            <person name="Barrasa J.M."/>
            <person name="Sanchez-Garcia M."/>
            <person name="Camarero S."/>
            <person name="Miyauchi S."/>
            <person name="Serrano A."/>
            <person name="Linde D."/>
            <person name="Babiker R."/>
            <person name="Drula E."/>
            <person name="Ayuso-Fernandez I."/>
            <person name="Pacheco R."/>
            <person name="Padilla G."/>
            <person name="Ferreira P."/>
            <person name="Barriuso J."/>
            <person name="Kellner H."/>
            <person name="Castanera R."/>
            <person name="Alfaro M."/>
            <person name="Ramirez L."/>
            <person name="Pisabarro A.G."/>
            <person name="Kuo A."/>
            <person name="Tritt A."/>
            <person name="Lipzen A."/>
            <person name="He G."/>
            <person name="Yan M."/>
            <person name="Ng V."/>
            <person name="Cullen D."/>
            <person name="Martin F."/>
            <person name="Rosso M.-N."/>
            <person name="Henrissat B."/>
            <person name="Hibbett D."/>
            <person name="Martinez A.T."/>
            <person name="Grigoriev I.V."/>
        </authorList>
    </citation>
    <scope>NUCLEOTIDE SEQUENCE</scope>
    <source>
        <strain evidence="2">MF-IS2</strain>
    </source>
</reference>
<accession>A0A9P6BZ86</accession>
<keyword evidence="1" id="KW-1133">Transmembrane helix</keyword>
<keyword evidence="3" id="KW-1185">Reference proteome</keyword>
<evidence type="ECO:0000313" key="3">
    <source>
        <dbReference type="Proteomes" id="UP000807342"/>
    </source>
</evidence>
<organism evidence="2 3">
    <name type="scientific">Macrolepiota fuliginosa MF-IS2</name>
    <dbReference type="NCBI Taxonomy" id="1400762"/>
    <lineage>
        <taxon>Eukaryota</taxon>
        <taxon>Fungi</taxon>
        <taxon>Dikarya</taxon>
        <taxon>Basidiomycota</taxon>
        <taxon>Agaricomycotina</taxon>
        <taxon>Agaricomycetes</taxon>
        <taxon>Agaricomycetidae</taxon>
        <taxon>Agaricales</taxon>
        <taxon>Agaricineae</taxon>
        <taxon>Agaricaceae</taxon>
        <taxon>Macrolepiota</taxon>
    </lineage>
</organism>
<proteinExistence type="predicted"/>
<dbReference type="EMBL" id="MU151324">
    <property type="protein sequence ID" value="KAF9445117.1"/>
    <property type="molecule type" value="Genomic_DNA"/>
</dbReference>
<comment type="caution">
    <text evidence="2">The sequence shown here is derived from an EMBL/GenBank/DDBJ whole genome shotgun (WGS) entry which is preliminary data.</text>
</comment>
<keyword evidence="1" id="KW-0812">Transmembrane</keyword>